<evidence type="ECO:0000313" key="1">
    <source>
        <dbReference type="EMBL" id="MFD2117630.1"/>
    </source>
</evidence>
<dbReference type="Proteomes" id="UP001597362">
    <property type="component" value="Unassembled WGS sequence"/>
</dbReference>
<dbReference type="EMBL" id="JBHUHO010000045">
    <property type="protein sequence ID" value="MFD2117630.1"/>
    <property type="molecule type" value="Genomic_DNA"/>
</dbReference>
<accession>A0ABW4YPN7</accession>
<dbReference type="CDD" id="cd20693">
    <property type="entry name" value="CdiI_EcoliA0-like"/>
    <property type="match status" value="1"/>
</dbReference>
<dbReference type="RefSeq" id="WP_377774879.1">
    <property type="nucleotide sequence ID" value="NZ_JBHUHO010000045.1"/>
</dbReference>
<name>A0ABW4YPN7_9BACL</name>
<comment type="caution">
    <text evidence="1">The sequence shown here is derived from an EMBL/GenBank/DDBJ whole genome shotgun (WGS) entry which is preliminary data.</text>
</comment>
<gene>
    <name evidence="1" type="ORF">ACFSJH_18030</name>
</gene>
<protein>
    <submittedName>
        <fullName evidence="1">Uncharacterized protein</fullName>
    </submittedName>
</protein>
<evidence type="ECO:0000313" key="2">
    <source>
        <dbReference type="Proteomes" id="UP001597362"/>
    </source>
</evidence>
<dbReference type="InterPro" id="IPR049585">
    <property type="entry name" value="CdiI_EcoliA0-like"/>
</dbReference>
<sequence>MKLGKQALILSEVETNRLFDSLQDCFPFTFYGRIDWNNVKSKQKLGLHAESTVDMRAYILWDNALFPAIESKMSTILENINDIKKVSFDTWIYVPEELVIEYYHEGEIMIGYCE</sequence>
<proteinExistence type="predicted"/>
<dbReference type="Pfam" id="PF24172">
    <property type="entry name" value="CdiI_ImmP"/>
    <property type="match status" value="1"/>
</dbReference>
<organism evidence="1 2">
    <name type="scientific">Paenibacillus yanchengensis</name>
    <dbReference type="NCBI Taxonomy" id="2035833"/>
    <lineage>
        <taxon>Bacteria</taxon>
        <taxon>Bacillati</taxon>
        <taxon>Bacillota</taxon>
        <taxon>Bacilli</taxon>
        <taxon>Bacillales</taxon>
        <taxon>Paenibacillaceae</taxon>
        <taxon>Paenibacillus</taxon>
    </lineage>
</organism>
<keyword evidence="2" id="KW-1185">Reference proteome</keyword>
<reference evidence="2" key="1">
    <citation type="journal article" date="2019" name="Int. J. Syst. Evol. Microbiol.">
        <title>The Global Catalogue of Microorganisms (GCM) 10K type strain sequencing project: providing services to taxonomists for standard genome sequencing and annotation.</title>
        <authorList>
            <consortium name="The Broad Institute Genomics Platform"/>
            <consortium name="The Broad Institute Genome Sequencing Center for Infectious Disease"/>
            <person name="Wu L."/>
            <person name="Ma J."/>
        </authorList>
    </citation>
    <scope>NUCLEOTIDE SEQUENCE [LARGE SCALE GENOMIC DNA]</scope>
    <source>
        <strain evidence="2">GH52</strain>
    </source>
</reference>